<evidence type="ECO:0000313" key="1">
    <source>
        <dbReference type="EMBL" id="ALA48143.1"/>
    </source>
</evidence>
<accession>A0A0N9BDQ3</accession>
<dbReference type="RefSeq" id="YP_009188024.1">
    <property type="nucleotide sequence ID" value="NC_028662.1"/>
</dbReference>
<reference evidence="1 2" key="1">
    <citation type="journal article" date="2016" name="Arch. Virol.">
        <title>Genome sequence of a cluster A13 mycobacteriophage detected in Mycobacterium phlei over a half century ago.</title>
        <authorList>
            <person name="Marton S."/>
            <person name="Feher E."/>
            <person name="Horvath B."/>
            <person name="Haber K."/>
            <person name="Somogyi P."/>
            <person name="Minarovits J."/>
            <person name="Banyai K."/>
        </authorList>
    </citation>
    <scope>NUCLEOTIDE SEQUENCE [LARGE SCALE GENOMIC DNA]</scope>
</reference>
<organism evidence="1 2">
    <name type="scientific">Mycobacterium phage Phlei</name>
    <dbReference type="NCBI Taxonomy" id="1690684"/>
    <lineage>
        <taxon>Viruses</taxon>
        <taxon>Duplodnaviria</taxon>
        <taxon>Heunggongvirae</taxon>
        <taxon>Uroviricota</taxon>
        <taxon>Caudoviricetes</taxon>
        <taxon>Phleivirus</taxon>
        <taxon>Phleivirus Phlei</taxon>
    </lineage>
</organism>
<dbReference type="KEGG" id="vg:26517077"/>
<evidence type="ECO:0000313" key="2">
    <source>
        <dbReference type="Proteomes" id="UP000203948"/>
    </source>
</evidence>
<dbReference type="Proteomes" id="UP000203948">
    <property type="component" value="Segment"/>
</dbReference>
<name>A0A0N9BDQ3_9CAUD</name>
<proteinExistence type="predicted"/>
<dbReference type="GeneID" id="26517077"/>
<protein>
    <submittedName>
        <fullName evidence="1">Uncharacterized protein</fullName>
    </submittedName>
</protein>
<keyword evidence="2" id="KW-1185">Reference proteome</keyword>
<dbReference type="EMBL" id="KT206225">
    <property type="protein sequence ID" value="ALA48143.1"/>
    <property type="molecule type" value="Genomic_DNA"/>
</dbReference>
<sequence>MLRCDRCGYTTRDPIKTWRKFQHLRTNRSGCSQQNTEWDLCPDCFAGFKDYMEEGVGGTETSQSSPLVHRYI</sequence>